<name>A0A2M7QEG6_9BACT</name>
<dbReference type="Proteomes" id="UP000230108">
    <property type="component" value="Unassembled WGS sequence"/>
</dbReference>
<reference evidence="3" key="1">
    <citation type="submission" date="2017-09" db="EMBL/GenBank/DDBJ databases">
        <title>Depth-based differentiation of microbial function through sediment-hosted aquifers and enrichment of novel symbionts in the deep terrestrial subsurface.</title>
        <authorList>
            <person name="Probst A.J."/>
            <person name="Ladd B."/>
            <person name="Jarett J.K."/>
            <person name="Geller-Mcgrath D.E."/>
            <person name="Sieber C.M.K."/>
            <person name="Emerson J.B."/>
            <person name="Anantharaman K."/>
            <person name="Thomas B.C."/>
            <person name="Malmstrom R."/>
            <person name="Stieglmeier M."/>
            <person name="Klingl A."/>
            <person name="Woyke T."/>
            <person name="Ryan C.M."/>
            <person name="Banfield J.F."/>
        </authorList>
    </citation>
    <scope>NUCLEOTIDE SEQUENCE [LARGE SCALE GENOMIC DNA]</scope>
</reference>
<dbReference type="AlphaFoldDB" id="A0A2M7QEG6"/>
<evidence type="ECO:0000313" key="2">
    <source>
        <dbReference type="EMBL" id="PIY69263.1"/>
    </source>
</evidence>
<comment type="caution">
    <text evidence="2">The sequence shown here is derived from an EMBL/GenBank/DDBJ whole genome shotgun (WGS) entry which is preliminary data.</text>
</comment>
<gene>
    <name evidence="2" type="ORF">COY90_01600</name>
</gene>
<accession>A0A2M7QEG6</accession>
<sequence>MTIDPETLYLFIIKALRSTYATLGVEEVSSNKDGFKELIFQEGTLSYKDSYSGFFKSRGFEVVSQNGAPIWMSSYGGGMTKHDAKLAFETFTFLKKVFLADTLGFKTFRGPHSFSDGLWDYYYSQEGDITEFHGHEEIYYNHNLVFYHKTIGGEIREK</sequence>
<proteinExistence type="predicted"/>
<dbReference type="Pfam" id="PF18931">
    <property type="entry name" value="DUF5680"/>
    <property type="match status" value="1"/>
</dbReference>
<evidence type="ECO:0000259" key="1">
    <source>
        <dbReference type="Pfam" id="PF18931"/>
    </source>
</evidence>
<dbReference type="InterPro" id="IPR043735">
    <property type="entry name" value="DUF5680"/>
</dbReference>
<feature type="domain" description="DUF5680" evidence="1">
    <location>
        <begin position="49"/>
        <end position="155"/>
    </location>
</feature>
<evidence type="ECO:0000313" key="3">
    <source>
        <dbReference type="Proteomes" id="UP000230108"/>
    </source>
</evidence>
<protein>
    <recommendedName>
        <fullName evidence="1">DUF5680 domain-containing protein</fullName>
    </recommendedName>
</protein>
<dbReference type="EMBL" id="PFLF01000039">
    <property type="protein sequence ID" value="PIY69263.1"/>
    <property type="molecule type" value="Genomic_DNA"/>
</dbReference>
<organism evidence="2 3">
    <name type="scientific">Candidatus Roizmanbacteria bacterium CG_4_10_14_0_8_um_filter_39_9</name>
    <dbReference type="NCBI Taxonomy" id="1974829"/>
    <lineage>
        <taxon>Bacteria</taxon>
        <taxon>Candidatus Roizmaniibacteriota</taxon>
    </lineage>
</organism>